<feature type="domain" description="FAD-binding" evidence="8">
    <location>
        <begin position="2"/>
        <end position="313"/>
    </location>
</feature>
<dbReference type="GO" id="GO:0006744">
    <property type="term" value="P:ubiquinone biosynthetic process"/>
    <property type="evidence" value="ECO:0007669"/>
    <property type="project" value="UniProtKB-UniPathway"/>
</dbReference>
<gene>
    <name evidence="9" type="ORF">ENK01_01225</name>
</gene>
<dbReference type="NCBIfam" id="TIGR01988">
    <property type="entry name" value="Ubi-OHases"/>
    <property type="match status" value="1"/>
</dbReference>
<evidence type="ECO:0000313" key="9">
    <source>
        <dbReference type="EMBL" id="HHI88548.1"/>
    </source>
</evidence>
<protein>
    <submittedName>
        <fullName evidence="9">FAD-dependent hydroxylase</fullName>
    </submittedName>
</protein>
<comment type="similarity">
    <text evidence="3">Belongs to the UbiH/COQ6 family.</text>
</comment>
<dbReference type="Pfam" id="PF01494">
    <property type="entry name" value="FAD_binding_3"/>
    <property type="match status" value="1"/>
</dbReference>
<dbReference type="GO" id="GO:0071949">
    <property type="term" value="F:FAD binding"/>
    <property type="evidence" value="ECO:0007669"/>
    <property type="project" value="InterPro"/>
</dbReference>
<dbReference type="InterPro" id="IPR051205">
    <property type="entry name" value="UbiH/COQ6_monooxygenase"/>
</dbReference>
<dbReference type="InterPro" id="IPR010971">
    <property type="entry name" value="UbiH/COQ6"/>
</dbReference>
<evidence type="ECO:0000259" key="8">
    <source>
        <dbReference type="Pfam" id="PF01494"/>
    </source>
</evidence>
<name>A0A7V5NWU1_9PROT</name>
<keyword evidence="5" id="KW-0274">FAD</keyword>
<dbReference type="Gene3D" id="3.50.50.60">
    <property type="entry name" value="FAD/NAD(P)-binding domain"/>
    <property type="match status" value="2"/>
</dbReference>
<dbReference type="Proteomes" id="UP000885806">
    <property type="component" value="Unassembled WGS sequence"/>
</dbReference>
<dbReference type="PRINTS" id="PR00420">
    <property type="entry name" value="RNGMNOXGNASE"/>
</dbReference>
<sequence>YDIVIIGAGPAGLGFGALAAEQGFRVAVFDRQQENALARPKNDGRDIAISEKSRRILEGMGAWAHIPAKDISPIRAAKVLDGHAPFALNFDPARTGAERLGQIISNHLIRKALYKVARVKAGLTLFAGCEVKALHRQAGHVELVLSDGRVMTGALAVAADTRFSKIRRAAGIKAQQHDFGQTMIVGRMHCGVPHHHIAWEMFRYDGGLAVLPLNHDMASIVQTFPAEKADTYMAMSDADYAAASAARLGHLLGALQIKSPRVAYPLVGVYAQKFYDHRLVLIGDAAVGMHPVTAHGFNFGIQGVADLARRLAGAKDPGLSPALSAWARTHRRRTWPLYQFTEKLIGLYTTNTLPARIARKAGLHLAEHAGPAKDLLMAKLTGTPAPALLIQHLPKPPFSLPGL</sequence>
<reference evidence="9" key="1">
    <citation type="journal article" date="2020" name="mSystems">
        <title>Genome- and Community-Level Interaction Insights into Carbon Utilization and Element Cycling Functions of Hydrothermarchaeota in Hydrothermal Sediment.</title>
        <authorList>
            <person name="Zhou Z."/>
            <person name="Liu Y."/>
            <person name="Xu W."/>
            <person name="Pan J."/>
            <person name="Luo Z.H."/>
            <person name="Li M."/>
        </authorList>
    </citation>
    <scope>NUCLEOTIDE SEQUENCE [LARGE SCALE GENOMIC DNA]</scope>
    <source>
        <strain evidence="9">HyVt-538</strain>
    </source>
</reference>
<comment type="cofactor">
    <cofactor evidence="1">
        <name>FAD</name>
        <dbReference type="ChEBI" id="CHEBI:57692"/>
    </cofactor>
</comment>
<evidence type="ECO:0000256" key="5">
    <source>
        <dbReference type="ARBA" id="ARBA00022827"/>
    </source>
</evidence>
<dbReference type="InterPro" id="IPR036188">
    <property type="entry name" value="FAD/NAD-bd_sf"/>
</dbReference>
<dbReference type="InterPro" id="IPR002938">
    <property type="entry name" value="FAD-bd"/>
</dbReference>
<keyword evidence="4" id="KW-0285">Flavoprotein</keyword>
<dbReference type="UniPathway" id="UPA00232"/>
<evidence type="ECO:0000256" key="2">
    <source>
        <dbReference type="ARBA" id="ARBA00004749"/>
    </source>
</evidence>
<evidence type="ECO:0000256" key="4">
    <source>
        <dbReference type="ARBA" id="ARBA00022630"/>
    </source>
</evidence>
<evidence type="ECO:0000256" key="1">
    <source>
        <dbReference type="ARBA" id="ARBA00001974"/>
    </source>
</evidence>
<evidence type="ECO:0000256" key="3">
    <source>
        <dbReference type="ARBA" id="ARBA00005349"/>
    </source>
</evidence>
<dbReference type="PANTHER" id="PTHR43876">
    <property type="entry name" value="UBIQUINONE BIOSYNTHESIS MONOOXYGENASE COQ6, MITOCHONDRIAL"/>
    <property type="match status" value="1"/>
</dbReference>
<organism evidence="9">
    <name type="scientific">Hellea balneolensis</name>
    <dbReference type="NCBI Taxonomy" id="287478"/>
    <lineage>
        <taxon>Bacteria</taxon>
        <taxon>Pseudomonadati</taxon>
        <taxon>Pseudomonadota</taxon>
        <taxon>Alphaproteobacteria</taxon>
        <taxon>Maricaulales</taxon>
        <taxon>Robiginitomaculaceae</taxon>
        <taxon>Hellea</taxon>
    </lineage>
</organism>
<feature type="non-terminal residue" evidence="9">
    <location>
        <position position="1"/>
    </location>
</feature>
<dbReference type="PANTHER" id="PTHR43876:SF25">
    <property type="entry name" value="MONOOXYGENASE NMA2164"/>
    <property type="match status" value="1"/>
</dbReference>
<evidence type="ECO:0000256" key="6">
    <source>
        <dbReference type="ARBA" id="ARBA00023002"/>
    </source>
</evidence>
<accession>A0A7V5NWU1</accession>
<dbReference type="AlphaFoldDB" id="A0A7V5NWU1"/>
<dbReference type="GO" id="GO:0004497">
    <property type="term" value="F:monooxygenase activity"/>
    <property type="evidence" value="ECO:0007669"/>
    <property type="project" value="UniProtKB-KW"/>
</dbReference>
<comment type="caution">
    <text evidence="9">The sequence shown here is derived from an EMBL/GenBank/DDBJ whole genome shotgun (WGS) entry which is preliminary data.</text>
</comment>
<dbReference type="SUPFAM" id="SSF51905">
    <property type="entry name" value="FAD/NAD(P)-binding domain"/>
    <property type="match status" value="1"/>
</dbReference>
<keyword evidence="6" id="KW-0560">Oxidoreductase</keyword>
<proteinExistence type="inferred from homology"/>
<evidence type="ECO:0000256" key="7">
    <source>
        <dbReference type="ARBA" id="ARBA00023033"/>
    </source>
</evidence>
<dbReference type="GO" id="GO:0016705">
    <property type="term" value="F:oxidoreductase activity, acting on paired donors, with incorporation or reduction of molecular oxygen"/>
    <property type="evidence" value="ECO:0007669"/>
    <property type="project" value="InterPro"/>
</dbReference>
<dbReference type="EMBL" id="DROP01000083">
    <property type="protein sequence ID" value="HHI88548.1"/>
    <property type="molecule type" value="Genomic_DNA"/>
</dbReference>
<comment type="pathway">
    <text evidence="2">Cofactor biosynthesis; ubiquinone biosynthesis.</text>
</comment>
<keyword evidence="7" id="KW-0503">Monooxygenase</keyword>
<dbReference type="NCBIfam" id="NF006593">
    <property type="entry name" value="PRK09126.1"/>
    <property type="match status" value="1"/>
</dbReference>